<dbReference type="EMBL" id="JAKJXO020000001">
    <property type="protein sequence ID" value="KAL1613013.1"/>
    <property type="molecule type" value="Genomic_DNA"/>
</dbReference>
<comment type="caution">
    <text evidence="1">The sequence shown here is derived from an EMBL/GenBank/DDBJ whole genome shotgun (WGS) entry which is preliminary data.</text>
</comment>
<sequence>MDTHNSTAPFTSAHNFLAMDYRLLLPQLPPELRDLVYTQTVTEDNQATSTGLDFTSKVYDSSHTRVEITPVHHGHPALLALQQYHFLEGDEYRHFILTNAIQLRIHVLFKGHTNTFVQEHWDKKMTAHLKNLVKRYPWLRKVTNYNVRILWKPVSWAPSKKKRRLGAIAKRMVEVLTQEIDEDLRVRRGVVKACFRVADFVVCDHILRGQALGLGEFVWDLEEGNAREQVREVGIARDSRGFRGAAEAGAYMPSKFRAVPKRTTTTKLHGWEHQEEYVRSFRRDVQWDQEEVFGVSEEAEAPTQRATLAVAEEISAFGEARSQR</sequence>
<gene>
    <name evidence="1" type="ORF">SLS60_001245</name>
</gene>
<accession>A0ABR3S8J3</accession>
<evidence type="ECO:0000313" key="1">
    <source>
        <dbReference type="EMBL" id="KAL1613013.1"/>
    </source>
</evidence>
<keyword evidence="2" id="KW-1185">Reference proteome</keyword>
<protein>
    <submittedName>
        <fullName evidence="1">Uncharacterized protein</fullName>
    </submittedName>
</protein>
<reference evidence="1 2" key="1">
    <citation type="submission" date="2024-02" db="EMBL/GenBank/DDBJ databases">
        <title>De novo assembly and annotation of 12 fungi associated with fruit tree decline syndrome in Ontario, Canada.</title>
        <authorList>
            <person name="Sulman M."/>
            <person name="Ellouze W."/>
            <person name="Ilyukhin E."/>
        </authorList>
    </citation>
    <scope>NUCLEOTIDE SEQUENCE [LARGE SCALE GENOMIC DNA]</scope>
    <source>
        <strain evidence="1 2">M42-189</strain>
    </source>
</reference>
<proteinExistence type="predicted"/>
<dbReference type="Proteomes" id="UP001521785">
    <property type="component" value="Unassembled WGS sequence"/>
</dbReference>
<name>A0ABR3S8J3_9PLEO</name>
<organism evidence="1 2">
    <name type="scientific">Paraconiothyrium brasiliense</name>
    <dbReference type="NCBI Taxonomy" id="300254"/>
    <lineage>
        <taxon>Eukaryota</taxon>
        <taxon>Fungi</taxon>
        <taxon>Dikarya</taxon>
        <taxon>Ascomycota</taxon>
        <taxon>Pezizomycotina</taxon>
        <taxon>Dothideomycetes</taxon>
        <taxon>Pleosporomycetidae</taxon>
        <taxon>Pleosporales</taxon>
        <taxon>Massarineae</taxon>
        <taxon>Didymosphaeriaceae</taxon>
        <taxon>Paraconiothyrium</taxon>
    </lineage>
</organism>
<evidence type="ECO:0000313" key="2">
    <source>
        <dbReference type="Proteomes" id="UP001521785"/>
    </source>
</evidence>